<dbReference type="Gene3D" id="3.40.50.10190">
    <property type="entry name" value="BRCT domain"/>
    <property type="match status" value="1"/>
</dbReference>
<evidence type="ECO:0000313" key="4">
    <source>
        <dbReference type="Proteomes" id="UP000016933"/>
    </source>
</evidence>
<name>N1Q4C7_DOTSN</name>
<feature type="compositionally biased region" description="Basic and acidic residues" evidence="1">
    <location>
        <begin position="326"/>
        <end position="344"/>
    </location>
</feature>
<dbReference type="PROSITE" id="PS50172">
    <property type="entry name" value="BRCT"/>
    <property type="match status" value="1"/>
</dbReference>
<dbReference type="InterPro" id="IPR001357">
    <property type="entry name" value="BRCT_dom"/>
</dbReference>
<evidence type="ECO:0000259" key="2">
    <source>
        <dbReference type="PROSITE" id="PS50172"/>
    </source>
</evidence>
<feature type="compositionally biased region" description="Polar residues" evidence="1">
    <location>
        <begin position="301"/>
        <end position="316"/>
    </location>
</feature>
<feature type="region of interest" description="Disordered" evidence="1">
    <location>
        <begin position="170"/>
        <end position="193"/>
    </location>
</feature>
<keyword evidence="4" id="KW-1185">Reference proteome</keyword>
<dbReference type="HOGENOM" id="CLU_441461_0_0_1"/>
<feature type="domain" description="BRCT" evidence="2">
    <location>
        <begin position="419"/>
        <end position="503"/>
    </location>
</feature>
<evidence type="ECO:0000313" key="3">
    <source>
        <dbReference type="EMBL" id="EME49625.1"/>
    </source>
</evidence>
<reference evidence="3 4" key="2">
    <citation type="journal article" date="2012" name="PLoS Pathog.">
        <title>Diverse lifestyles and strategies of plant pathogenesis encoded in the genomes of eighteen Dothideomycetes fungi.</title>
        <authorList>
            <person name="Ohm R.A."/>
            <person name="Feau N."/>
            <person name="Henrissat B."/>
            <person name="Schoch C.L."/>
            <person name="Horwitz B.A."/>
            <person name="Barry K.W."/>
            <person name="Condon B.J."/>
            <person name="Copeland A.C."/>
            <person name="Dhillon B."/>
            <person name="Glaser F."/>
            <person name="Hesse C.N."/>
            <person name="Kosti I."/>
            <person name="LaButti K."/>
            <person name="Lindquist E.A."/>
            <person name="Lucas S."/>
            <person name="Salamov A.A."/>
            <person name="Bradshaw R.E."/>
            <person name="Ciuffetti L."/>
            <person name="Hamelin R.C."/>
            <person name="Kema G.H.J."/>
            <person name="Lawrence C."/>
            <person name="Scott J.A."/>
            <person name="Spatafora J.W."/>
            <person name="Turgeon B.G."/>
            <person name="de Wit P.J.G.M."/>
            <person name="Zhong S."/>
            <person name="Goodwin S.B."/>
            <person name="Grigoriev I.V."/>
        </authorList>
    </citation>
    <scope>NUCLEOTIDE SEQUENCE [LARGE SCALE GENOMIC DNA]</scope>
    <source>
        <strain evidence="4">NZE10 / CBS 128990</strain>
    </source>
</reference>
<feature type="compositionally biased region" description="Polar residues" evidence="1">
    <location>
        <begin position="170"/>
        <end position="192"/>
    </location>
</feature>
<dbReference type="InterPro" id="IPR036420">
    <property type="entry name" value="BRCT_dom_sf"/>
</dbReference>
<evidence type="ECO:0000256" key="1">
    <source>
        <dbReference type="SAM" id="MobiDB-lite"/>
    </source>
</evidence>
<dbReference type="SUPFAM" id="SSF52113">
    <property type="entry name" value="BRCT domain"/>
    <property type="match status" value="1"/>
</dbReference>
<reference evidence="4" key="1">
    <citation type="journal article" date="2012" name="PLoS Genet.">
        <title>The genomes of the fungal plant pathogens Cladosporium fulvum and Dothistroma septosporum reveal adaptation to different hosts and lifestyles but also signatures of common ancestry.</title>
        <authorList>
            <person name="de Wit P.J.G.M."/>
            <person name="van der Burgt A."/>
            <person name="Oekmen B."/>
            <person name="Stergiopoulos I."/>
            <person name="Abd-Elsalam K.A."/>
            <person name="Aerts A.L."/>
            <person name="Bahkali A.H."/>
            <person name="Beenen H.G."/>
            <person name="Chettri P."/>
            <person name="Cox M.P."/>
            <person name="Datema E."/>
            <person name="de Vries R.P."/>
            <person name="Dhillon B."/>
            <person name="Ganley A.R."/>
            <person name="Griffiths S.A."/>
            <person name="Guo Y."/>
            <person name="Hamelin R.C."/>
            <person name="Henrissat B."/>
            <person name="Kabir M.S."/>
            <person name="Jashni M.K."/>
            <person name="Kema G."/>
            <person name="Klaubauf S."/>
            <person name="Lapidus A."/>
            <person name="Levasseur A."/>
            <person name="Lindquist E."/>
            <person name="Mehrabi R."/>
            <person name="Ohm R.A."/>
            <person name="Owen T.J."/>
            <person name="Salamov A."/>
            <person name="Schwelm A."/>
            <person name="Schijlen E."/>
            <person name="Sun H."/>
            <person name="van den Burg H.A."/>
            <person name="van Ham R.C.H.J."/>
            <person name="Zhang S."/>
            <person name="Goodwin S.B."/>
            <person name="Grigoriev I.V."/>
            <person name="Collemare J."/>
            <person name="Bradshaw R.E."/>
        </authorList>
    </citation>
    <scope>NUCLEOTIDE SEQUENCE [LARGE SCALE GENOMIC DNA]</scope>
    <source>
        <strain evidence="4">NZE10 / CBS 128990</strain>
    </source>
</reference>
<dbReference type="Proteomes" id="UP000016933">
    <property type="component" value="Unassembled WGS sequence"/>
</dbReference>
<dbReference type="EMBL" id="KB446535">
    <property type="protein sequence ID" value="EME49625.1"/>
    <property type="molecule type" value="Genomic_DNA"/>
</dbReference>
<protein>
    <recommendedName>
        <fullName evidence="2">BRCT domain-containing protein</fullName>
    </recommendedName>
</protein>
<feature type="region of interest" description="Disordered" evidence="1">
    <location>
        <begin position="218"/>
        <end position="365"/>
    </location>
</feature>
<accession>N1Q4C7</accession>
<dbReference type="eggNOG" id="KOG2043">
    <property type="taxonomic scope" value="Eukaryota"/>
</dbReference>
<organism evidence="3 4">
    <name type="scientific">Dothistroma septosporum (strain NZE10 / CBS 128990)</name>
    <name type="common">Red band needle blight fungus</name>
    <name type="synonym">Mycosphaerella pini</name>
    <dbReference type="NCBI Taxonomy" id="675120"/>
    <lineage>
        <taxon>Eukaryota</taxon>
        <taxon>Fungi</taxon>
        <taxon>Dikarya</taxon>
        <taxon>Ascomycota</taxon>
        <taxon>Pezizomycotina</taxon>
        <taxon>Dothideomycetes</taxon>
        <taxon>Dothideomycetidae</taxon>
        <taxon>Mycosphaerellales</taxon>
        <taxon>Mycosphaerellaceae</taxon>
        <taxon>Dothistroma</taxon>
    </lineage>
</organism>
<gene>
    <name evidence="3" type="ORF">DOTSEDRAFT_49850</name>
</gene>
<proteinExistence type="predicted"/>
<dbReference type="OrthoDB" id="342264at2759"/>
<sequence length="619" mass="67717">MPPAPCVVKTRLTLSSIHLHLRNTCIHHRTCDGYCSTSKVMTGWEVILRCRSSSRTEILELPLTTAAYETSDLVYSKGALTLCPTREYSPGCGIVMGRISGFPIFIFETYERQTVIEFGPADDEHEYHHYTHSLPPSTVTAGRNHMHLRRGDTIAYNQHGLKVAIHVQQMPSDQSPNTESQTQTPRATSSMADTPHQEIALSVNTSHETIATQPLSQHLAEDSETDDDLDTPAPAAALSIPGTAVADRAAQVDDKAHESAFGPEPEFRDDESPLQQMQQAADDCAARSSEEGSAAAEDQMLSATTTSGSNSKTYGQASRHASHISIPHDTEPEAVRDGSQDSSKRGTKRKTVARPDVYEVDEDPPVKKRKGRLTKVARFDEEDNAASGLEEEIVVAPSRIRKRAPARAEPSVLADEARPAKALFSGFQPTMQLVAFLKQSGVTIAEDPPCRRTKFVCVVPSTPLKTTSKILRSLVASKPVVTQLWLSASKEAGNLLEIDAYIHKEVRDAIMTDRRALFRGKILFFTRGAKISYGDNGWGEIAEMARDMGATSVESGSATTGDEITPKERVVFVGIDIDDKDVVALIKDHGRIVYSKTMFTETIIKASFTPEICRIALSS</sequence>
<dbReference type="AlphaFoldDB" id="N1Q4C7"/>